<organism evidence="1">
    <name type="scientific">bioreactor metagenome</name>
    <dbReference type="NCBI Taxonomy" id="1076179"/>
    <lineage>
        <taxon>unclassified sequences</taxon>
        <taxon>metagenomes</taxon>
        <taxon>ecological metagenomes</taxon>
    </lineage>
</organism>
<proteinExistence type="predicted"/>
<dbReference type="SUPFAM" id="SSF58104">
    <property type="entry name" value="Methyl-accepting chemotaxis protein (MCP) signaling domain"/>
    <property type="match status" value="1"/>
</dbReference>
<dbReference type="EMBL" id="VSSQ01035942">
    <property type="protein sequence ID" value="MPM88301.1"/>
    <property type="molecule type" value="Genomic_DNA"/>
</dbReference>
<gene>
    <name evidence="1" type="ORF">SDC9_135403</name>
</gene>
<dbReference type="AlphaFoldDB" id="A0A645DGC4"/>
<dbReference type="Gene3D" id="1.10.287.950">
    <property type="entry name" value="Methyl-accepting chemotaxis protein"/>
    <property type="match status" value="1"/>
</dbReference>
<reference evidence="1" key="1">
    <citation type="submission" date="2019-08" db="EMBL/GenBank/DDBJ databases">
        <authorList>
            <person name="Kucharzyk K."/>
            <person name="Murdoch R.W."/>
            <person name="Higgins S."/>
            <person name="Loffler F."/>
        </authorList>
    </citation>
    <scope>NUCLEOTIDE SEQUENCE</scope>
</reference>
<sequence length="105" mass="11534">MTENVSNEYKSMLNVAEKYSEDASFVDNLVTEFSSTSEELLVSVQNVLQTIEQVAEAAGEGASGTTNIAEKIIHVNEKTNGIVESTRESMEIVNNLKVEMSKFIV</sequence>
<accession>A0A645DGC4</accession>
<evidence type="ECO:0000313" key="1">
    <source>
        <dbReference type="EMBL" id="MPM88301.1"/>
    </source>
</evidence>
<evidence type="ECO:0008006" key="2">
    <source>
        <dbReference type="Google" id="ProtNLM"/>
    </source>
</evidence>
<comment type="caution">
    <text evidence="1">The sequence shown here is derived from an EMBL/GenBank/DDBJ whole genome shotgun (WGS) entry which is preliminary data.</text>
</comment>
<name>A0A645DGC4_9ZZZZ</name>
<protein>
    <recommendedName>
        <fullName evidence="2">Methyl-accepting transducer domain-containing protein</fullName>
    </recommendedName>
</protein>